<dbReference type="PANTHER" id="PTHR10963:SF27">
    <property type="entry name" value="GLYCOSIDASE-RELATED"/>
    <property type="match status" value="1"/>
</dbReference>
<feature type="transmembrane region" description="Helical" evidence="14">
    <location>
        <begin position="310"/>
        <end position="330"/>
    </location>
</feature>
<keyword evidence="18" id="KW-1185">Reference proteome</keyword>
<evidence type="ECO:0000313" key="18">
    <source>
        <dbReference type="Proteomes" id="UP000193689"/>
    </source>
</evidence>
<dbReference type="InterPro" id="IPR013320">
    <property type="entry name" value="ConA-like_dom_sf"/>
</dbReference>
<feature type="compositionally biased region" description="Gly residues" evidence="13">
    <location>
        <begin position="514"/>
        <end position="535"/>
    </location>
</feature>
<reference evidence="17 18" key="1">
    <citation type="submission" date="2016-07" db="EMBL/GenBank/DDBJ databases">
        <title>Pervasive Adenine N6-methylation of Active Genes in Fungi.</title>
        <authorList>
            <consortium name="DOE Joint Genome Institute"/>
            <person name="Mondo S.J."/>
            <person name="Dannebaum R.O."/>
            <person name="Kuo R.C."/>
            <person name="Labutti K."/>
            <person name="Haridas S."/>
            <person name="Kuo A."/>
            <person name="Salamov A."/>
            <person name="Ahrendt S.R."/>
            <person name="Lipzen A."/>
            <person name="Sullivan W."/>
            <person name="Andreopoulos W.B."/>
            <person name="Clum A."/>
            <person name="Lindquist E."/>
            <person name="Daum C."/>
            <person name="Ramamoorthy G.K."/>
            <person name="Gryganskyi A."/>
            <person name="Culley D."/>
            <person name="Magnuson J.K."/>
            <person name="James T.Y."/>
            <person name="O'Malley M.A."/>
            <person name="Stajich J.E."/>
            <person name="Spatafora J.W."/>
            <person name="Visel A."/>
            <person name="Grigoriev I.V."/>
        </authorList>
    </citation>
    <scope>NUCLEOTIDE SEQUENCE [LARGE SCALE GENOMIC DNA]</scope>
    <source>
        <strain evidence="17 18">CBS 129021</strain>
    </source>
</reference>
<evidence type="ECO:0000256" key="7">
    <source>
        <dbReference type="ARBA" id="ARBA00022801"/>
    </source>
</evidence>
<dbReference type="GO" id="GO:0008843">
    <property type="term" value="F:endochitinase activity"/>
    <property type="evidence" value="ECO:0007669"/>
    <property type="project" value="UniProtKB-EC"/>
</dbReference>
<dbReference type="PANTHER" id="PTHR10963">
    <property type="entry name" value="GLYCOSYL HYDROLASE-RELATED"/>
    <property type="match status" value="1"/>
</dbReference>
<gene>
    <name evidence="17" type="ORF">BCR38DRAFT_336590</name>
</gene>
<feature type="signal peptide" evidence="15">
    <location>
        <begin position="1"/>
        <end position="25"/>
    </location>
</feature>
<evidence type="ECO:0000256" key="8">
    <source>
        <dbReference type="ARBA" id="ARBA00023136"/>
    </source>
</evidence>
<dbReference type="GO" id="GO:0005975">
    <property type="term" value="P:carbohydrate metabolic process"/>
    <property type="evidence" value="ECO:0007669"/>
    <property type="project" value="InterPro"/>
</dbReference>
<evidence type="ECO:0000256" key="11">
    <source>
        <dbReference type="ARBA" id="ARBA00023316"/>
    </source>
</evidence>
<keyword evidence="9" id="KW-0325">Glycoprotein</keyword>
<name>A0A1Y2E8E2_9PEZI</name>
<feature type="chain" id="PRO_5012734148" description="chitinase" evidence="15">
    <location>
        <begin position="26"/>
        <end position="535"/>
    </location>
</feature>
<keyword evidence="17" id="KW-0430">Lectin</keyword>
<dbReference type="GO" id="GO:0030246">
    <property type="term" value="F:carbohydrate binding"/>
    <property type="evidence" value="ECO:0007669"/>
    <property type="project" value="UniProtKB-KW"/>
</dbReference>
<evidence type="ECO:0000256" key="13">
    <source>
        <dbReference type="SAM" id="MobiDB-lite"/>
    </source>
</evidence>
<dbReference type="SUPFAM" id="SSF49899">
    <property type="entry name" value="Concanavalin A-like lectins/glucanases"/>
    <property type="match status" value="1"/>
</dbReference>
<dbReference type="GeneID" id="63771681"/>
<dbReference type="GO" id="GO:0016757">
    <property type="term" value="F:glycosyltransferase activity"/>
    <property type="evidence" value="ECO:0007669"/>
    <property type="project" value="UniProtKB-KW"/>
</dbReference>
<evidence type="ECO:0000256" key="6">
    <source>
        <dbReference type="ARBA" id="ARBA00022729"/>
    </source>
</evidence>
<evidence type="ECO:0000256" key="1">
    <source>
        <dbReference type="ARBA" id="ARBA00000822"/>
    </source>
</evidence>
<evidence type="ECO:0000313" key="17">
    <source>
        <dbReference type="EMBL" id="ORY67820.1"/>
    </source>
</evidence>
<keyword evidence="10" id="KW-0326">Glycosidase</keyword>
<dbReference type="PROSITE" id="PS51762">
    <property type="entry name" value="GH16_2"/>
    <property type="match status" value="1"/>
</dbReference>
<comment type="subcellular location">
    <subcellularLocation>
        <location evidence="2">Membrane</location>
    </subcellularLocation>
</comment>
<proteinExistence type="inferred from homology"/>
<keyword evidence="6 15" id="KW-0732">Signal</keyword>
<evidence type="ECO:0000256" key="9">
    <source>
        <dbReference type="ARBA" id="ARBA00023180"/>
    </source>
</evidence>
<feature type="domain" description="GH16" evidence="16">
    <location>
        <begin position="27"/>
        <end position="237"/>
    </location>
</feature>
<keyword evidence="14" id="KW-1133">Transmembrane helix</keyword>
<keyword evidence="8 14" id="KW-0472">Membrane</keyword>
<protein>
    <recommendedName>
        <fullName evidence="3">chitinase</fullName>
        <ecNumber evidence="3">3.2.1.14</ecNumber>
    </recommendedName>
</protein>
<dbReference type="InParanoid" id="A0A1Y2E8E2"/>
<evidence type="ECO:0000256" key="2">
    <source>
        <dbReference type="ARBA" id="ARBA00004370"/>
    </source>
</evidence>
<dbReference type="CDD" id="cd12087">
    <property type="entry name" value="TM_EGFR-like"/>
    <property type="match status" value="1"/>
</dbReference>
<dbReference type="Proteomes" id="UP000193689">
    <property type="component" value="Unassembled WGS sequence"/>
</dbReference>
<feature type="compositionally biased region" description="Low complexity" evidence="13">
    <location>
        <begin position="394"/>
        <end position="405"/>
    </location>
</feature>
<sequence length="535" mass="57172">MMLSRSLAVPATALLASLFCTPALAQLYTDCNPLNATCDADPALGTAHTFIFNSSPPTGTFKNTAGTVDYTADTGAGFTVSKKGESPTIISNFYFFWGRTEVIMRAATGTGIISSIVWSSDVLDEVDWEFMGGNITHAETNYFGKGRQDFQNAIYYPVDGGDVQNDWHNYTNVWTNESLKWYIDGSLVRTLLPAQANNSDNYPQTPMKLSLGIWAGGDSEQPQGTIDWAGGVTNYDDGPFTMYVKSARVEDFSSGKEYSYGDNSGDWTSIKIATGNSTAVDAINTKPESADAGSVSEKWEGLSSSAKSGVYAGAAGVGAVMIAALFFYYFRQRRRGQREAALAAQRMEQDRLELERFKKEGRDPDALGYEGAEYDAATMGKSANVNTAVYSMPGNGSDNDSRSNSLQSAHGMPEAAAGWDATGSNMHSPMPLIQNNGPARNNSFGPFSQSPGMPNSFPPPTSPPNGSRSFSSPGAQMRMGSPGPQNGGYQSLDHVQSPTMMQPENRSFSAPRAPGGGYGGGDGYFDGNGNGNGYR</sequence>
<comment type="catalytic activity">
    <reaction evidence="1">
        <text>Random endo-hydrolysis of N-acetyl-beta-D-glucosaminide (1-&gt;4)-beta-linkages in chitin and chitodextrins.</text>
        <dbReference type="EC" id="3.2.1.14"/>
    </reaction>
</comment>
<organism evidence="17 18">
    <name type="scientific">Pseudomassariella vexata</name>
    <dbReference type="NCBI Taxonomy" id="1141098"/>
    <lineage>
        <taxon>Eukaryota</taxon>
        <taxon>Fungi</taxon>
        <taxon>Dikarya</taxon>
        <taxon>Ascomycota</taxon>
        <taxon>Pezizomycotina</taxon>
        <taxon>Sordariomycetes</taxon>
        <taxon>Xylariomycetidae</taxon>
        <taxon>Amphisphaeriales</taxon>
        <taxon>Pseudomassariaceae</taxon>
        <taxon>Pseudomassariella</taxon>
    </lineage>
</organism>
<dbReference type="AlphaFoldDB" id="A0A1Y2E8E2"/>
<keyword evidence="11" id="KW-0961">Cell wall biogenesis/degradation</keyword>
<dbReference type="OrthoDB" id="4781at2759"/>
<dbReference type="Gene3D" id="2.60.120.200">
    <property type="match status" value="1"/>
</dbReference>
<dbReference type="InterPro" id="IPR000757">
    <property type="entry name" value="Beta-glucanase-like"/>
</dbReference>
<comment type="caution">
    <text evidence="17">The sequence shown here is derived from an EMBL/GenBank/DDBJ whole genome shotgun (WGS) entry which is preliminary data.</text>
</comment>
<evidence type="ECO:0000256" key="15">
    <source>
        <dbReference type="SAM" id="SignalP"/>
    </source>
</evidence>
<accession>A0A1Y2E8E2</accession>
<feature type="compositionally biased region" description="Polar residues" evidence="13">
    <location>
        <begin position="483"/>
        <end position="508"/>
    </location>
</feature>
<dbReference type="GO" id="GO:0009277">
    <property type="term" value="C:fungal-type cell wall"/>
    <property type="evidence" value="ECO:0007669"/>
    <property type="project" value="TreeGrafter"/>
</dbReference>
<evidence type="ECO:0000256" key="12">
    <source>
        <dbReference type="ARBA" id="ARBA00038074"/>
    </source>
</evidence>
<keyword evidence="7" id="KW-0378">Hydrolase</keyword>
<evidence type="ECO:0000256" key="10">
    <source>
        <dbReference type="ARBA" id="ARBA00023295"/>
    </source>
</evidence>
<evidence type="ECO:0000256" key="14">
    <source>
        <dbReference type="SAM" id="Phobius"/>
    </source>
</evidence>
<dbReference type="GO" id="GO:0016020">
    <property type="term" value="C:membrane"/>
    <property type="evidence" value="ECO:0007669"/>
    <property type="project" value="UniProtKB-SubCell"/>
</dbReference>
<keyword evidence="5" id="KW-0808">Transferase</keyword>
<dbReference type="GO" id="GO:0031505">
    <property type="term" value="P:fungal-type cell wall organization"/>
    <property type="evidence" value="ECO:0007669"/>
    <property type="project" value="TreeGrafter"/>
</dbReference>
<evidence type="ECO:0000256" key="5">
    <source>
        <dbReference type="ARBA" id="ARBA00022679"/>
    </source>
</evidence>
<dbReference type="RefSeq" id="XP_040718444.1">
    <property type="nucleotide sequence ID" value="XM_040855469.1"/>
</dbReference>
<keyword evidence="14" id="KW-0812">Transmembrane</keyword>
<evidence type="ECO:0000256" key="4">
    <source>
        <dbReference type="ARBA" id="ARBA00022676"/>
    </source>
</evidence>
<dbReference type="Pfam" id="PF00722">
    <property type="entry name" value="Glyco_hydro_16"/>
    <property type="match status" value="1"/>
</dbReference>
<keyword evidence="4" id="KW-0328">Glycosyltransferase</keyword>
<evidence type="ECO:0000259" key="16">
    <source>
        <dbReference type="PROSITE" id="PS51762"/>
    </source>
</evidence>
<dbReference type="CDD" id="cd02183">
    <property type="entry name" value="GH16_fungal_CRH1_transglycosylase"/>
    <property type="match status" value="1"/>
</dbReference>
<comment type="similarity">
    <text evidence="12">Belongs to the glycosyl hydrolase 16 family. CRH1 subfamily.</text>
</comment>
<dbReference type="InterPro" id="IPR050546">
    <property type="entry name" value="Glycosyl_Hydrlase_16"/>
</dbReference>
<feature type="compositionally biased region" description="Polar residues" evidence="13">
    <location>
        <begin position="422"/>
        <end position="449"/>
    </location>
</feature>
<dbReference type="EC" id="3.2.1.14" evidence="3"/>
<dbReference type="STRING" id="1141098.A0A1Y2E8E2"/>
<evidence type="ECO:0000256" key="3">
    <source>
        <dbReference type="ARBA" id="ARBA00012729"/>
    </source>
</evidence>
<dbReference type="EMBL" id="MCFJ01000004">
    <property type="protein sequence ID" value="ORY67820.1"/>
    <property type="molecule type" value="Genomic_DNA"/>
</dbReference>
<feature type="region of interest" description="Disordered" evidence="13">
    <location>
        <begin position="390"/>
        <end position="535"/>
    </location>
</feature>